<evidence type="ECO:0000256" key="1">
    <source>
        <dbReference type="ARBA" id="ARBA00022737"/>
    </source>
</evidence>
<dbReference type="PANTHER" id="PTHR47329:SF1">
    <property type="entry name" value="OS05G0129900 PROTEIN"/>
    <property type="match status" value="1"/>
</dbReference>
<dbReference type="PROSITE" id="PS50005">
    <property type="entry name" value="TPR"/>
    <property type="match status" value="1"/>
</dbReference>
<dbReference type="PANTHER" id="PTHR47329">
    <property type="entry name" value="OS05G0129900 PROTEIN"/>
    <property type="match status" value="1"/>
</dbReference>
<dbReference type="InterPro" id="IPR019734">
    <property type="entry name" value="TPR_rpt"/>
</dbReference>
<name>A0A835WFW5_9CHLO</name>
<evidence type="ECO:0000256" key="4">
    <source>
        <dbReference type="SAM" id="MobiDB-lite"/>
    </source>
</evidence>
<feature type="compositionally biased region" description="Low complexity" evidence="4">
    <location>
        <begin position="144"/>
        <end position="192"/>
    </location>
</feature>
<feature type="domain" description="RNA-polymerase II-associated protein 3-like C-terminal" evidence="5">
    <location>
        <begin position="534"/>
        <end position="643"/>
    </location>
</feature>
<dbReference type="SUPFAM" id="SSF48452">
    <property type="entry name" value="TPR-like"/>
    <property type="match status" value="1"/>
</dbReference>
<dbReference type="InterPro" id="IPR011990">
    <property type="entry name" value="TPR-like_helical_dom_sf"/>
</dbReference>
<evidence type="ECO:0000256" key="2">
    <source>
        <dbReference type="ARBA" id="ARBA00022803"/>
    </source>
</evidence>
<protein>
    <recommendedName>
        <fullName evidence="5">RNA-polymerase II-associated protein 3-like C-terminal domain-containing protein</fullName>
    </recommendedName>
</protein>
<keyword evidence="2 3" id="KW-0802">TPR repeat</keyword>
<feature type="region of interest" description="Disordered" evidence="4">
    <location>
        <begin position="122"/>
        <end position="192"/>
    </location>
</feature>
<dbReference type="InterPro" id="IPR025986">
    <property type="entry name" value="RPAP3-like_C"/>
</dbReference>
<proteinExistence type="predicted"/>
<evidence type="ECO:0000259" key="5">
    <source>
        <dbReference type="Pfam" id="PF13877"/>
    </source>
</evidence>
<evidence type="ECO:0000256" key="3">
    <source>
        <dbReference type="PROSITE-ProRule" id="PRU00339"/>
    </source>
</evidence>
<feature type="compositionally biased region" description="Low complexity" evidence="4">
    <location>
        <begin position="218"/>
        <end position="243"/>
    </location>
</feature>
<dbReference type="SMART" id="SM00028">
    <property type="entry name" value="TPR"/>
    <property type="match status" value="3"/>
</dbReference>
<dbReference type="Gene3D" id="1.25.40.10">
    <property type="entry name" value="Tetratricopeptide repeat domain"/>
    <property type="match status" value="1"/>
</dbReference>
<dbReference type="OrthoDB" id="629492at2759"/>
<sequence length="679" mass="68026">MDVQFQIRQNAMEMQEYMKDLFDWQQSMKKKEKKARSEDQGGVGGGLPAPRGRAGGAVAPAPSDLMRPALGPGAAAGAAPRAATEATTTSSSTVTASPAPKNAAAHTYTAYSKWDKFNVDAALASDDEEDGAGAAAQPKPRPAGPSGAVASEAASSSAPVTAAAAALAPAPASAAAPAAAVPAPAPAAPALASKPDGIAFKESAGEDLLRPVTTTRIAPAASTSTSAPSTSAPSTSTSAAAAAEEPVLPPIRNTQPTTADAWRARGNDLFKAGEYDSAYECYSRSVELQPTCLGHANRAMALLKMKRWKEAVDDCDAALALDPLYVKAYQRRAAAHRALGAGLQAAADWESALRLEPDNRATAADRDASLEALMAAEKLAPPSRRVAVPVTAQVEQAVAGKMGQAVAAGMKKLAVEEVSEEKEQAAGSPQAAAASSSSERAEQTQQQQQLSSAASPESAPGTRSSNDGPSASAAPASAAAPNPAPAAPAAPAASTSKTATAATSASSSAPASAGSAPTTTITATTTTTTSTPAAPRTSVEFESAWRSMAGDGARQAAYLAAIPPASLPAVFKNSLTAPVLSGMLRCLLTAQVAAAAAGATAAAAVKQPGTAAVDGETAVAVLEGLTRVARFDLMAMSVPSKERAELKAAWGEAEAALRGAGREAAAAGLAALRSKYRCA</sequence>
<feature type="region of interest" description="Disordered" evidence="4">
    <location>
        <begin position="217"/>
        <end position="259"/>
    </location>
</feature>
<keyword evidence="7" id="KW-1185">Reference proteome</keyword>
<reference evidence="6" key="1">
    <citation type="journal article" date="2020" name="bioRxiv">
        <title>Comparative genomics of Chlamydomonas.</title>
        <authorList>
            <person name="Craig R.J."/>
            <person name="Hasan A.R."/>
            <person name="Ness R.W."/>
            <person name="Keightley P.D."/>
        </authorList>
    </citation>
    <scope>NUCLEOTIDE SEQUENCE</scope>
    <source>
        <strain evidence="6">CCAP 11/173</strain>
    </source>
</reference>
<organism evidence="6 7">
    <name type="scientific">Chlamydomonas schloesseri</name>
    <dbReference type="NCBI Taxonomy" id="2026947"/>
    <lineage>
        <taxon>Eukaryota</taxon>
        <taxon>Viridiplantae</taxon>
        <taxon>Chlorophyta</taxon>
        <taxon>core chlorophytes</taxon>
        <taxon>Chlorophyceae</taxon>
        <taxon>CS clade</taxon>
        <taxon>Chlamydomonadales</taxon>
        <taxon>Chlamydomonadaceae</taxon>
        <taxon>Chlamydomonas</taxon>
    </lineage>
</organism>
<evidence type="ECO:0000313" key="7">
    <source>
        <dbReference type="Proteomes" id="UP000613740"/>
    </source>
</evidence>
<gene>
    <name evidence="6" type="ORF">HYH02_008278</name>
</gene>
<evidence type="ECO:0000313" key="6">
    <source>
        <dbReference type="EMBL" id="KAG2446713.1"/>
    </source>
</evidence>
<feature type="compositionally biased region" description="Low complexity" evidence="4">
    <location>
        <begin position="48"/>
        <end position="100"/>
    </location>
</feature>
<comment type="caution">
    <text evidence="6">The sequence shown here is derived from an EMBL/GenBank/DDBJ whole genome shotgun (WGS) entry which is preliminary data.</text>
</comment>
<keyword evidence="1" id="KW-0677">Repeat</keyword>
<dbReference type="Pfam" id="PF07719">
    <property type="entry name" value="TPR_2"/>
    <property type="match status" value="1"/>
</dbReference>
<dbReference type="InterPro" id="IPR013105">
    <property type="entry name" value="TPR_2"/>
</dbReference>
<dbReference type="Pfam" id="PF13877">
    <property type="entry name" value="RPAP3_C"/>
    <property type="match status" value="1"/>
</dbReference>
<accession>A0A835WFW5</accession>
<dbReference type="Proteomes" id="UP000613740">
    <property type="component" value="Unassembled WGS sequence"/>
</dbReference>
<dbReference type="EMBL" id="JAEHOD010000025">
    <property type="protein sequence ID" value="KAG2446713.1"/>
    <property type="molecule type" value="Genomic_DNA"/>
</dbReference>
<feature type="repeat" description="TPR" evidence="3">
    <location>
        <begin position="259"/>
        <end position="292"/>
    </location>
</feature>
<feature type="region of interest" description="Disordered" evidence="4">
    <location>
        <begin position="27"/>
        <end position="105"/>
    </location>
</feature>
<feature type="compositionally biased region" description="Low complexity" evidence="4">
    <location>
        <begin position="469"/>
        <end position="481"/>
    </location>
</feature>
<dbReference type="Pfam" id="PF00515">
    <property type="entry name" value="TPR_1"/>
    <property type="match status" value="1"/>
</dbReference>
<feature type="compositionally biased region" description="Low complexity" evidence="4">
    <location>
        <begin position="425"/>
        <end position="460"/>
    </location>
</feature>
<feature type="region of interest" description="Disordered" evidence="4">
    <location>
        <begin position="419"/>
        <end position="537"/>
    </location>
</feature>
<dbReference type="PROSITE" id="PS50293">
    <property type="entry name" value="TPR_REGION"/>
    <property type="match status" value="1"/>
</dbReference>
<dbReference type="AlphaFoldDB" id="A0A835WFW5"/>
<feature type="compositionally biased region" description="Low complexity" evidence="4">
    <location>
        <begin position="489"/>
        <end position="537"/>
    </location>
</feature>